<dbReference type="Proteomes" id="UP000002969">
    <property type="component" value="Unassembled WGS sequence"/>
</dbReference>
<sequence length="171" mass="19242">MIKRIILMIIIPAAFIFLGLKFVTISNENYIAPHPSKSSGKIEDSPFQKEYLNKGGIIIVNVWATWCEPCVQEMPVFKKLIKENPDKKFVFLSIDENTENLKSFVAENKINDITLQNIKYIEAIKNFLGGNGVLGYSAIPLTFIIKDGKVIDKSVGSIDYTELSNKLKALQ</sequence>
<dbReference type="EMBL" id="ACKQ02000007">
    <property type="protein sequence ID" value="EFK34267.1"/>
    <property type="molecule type" value="Genomic_DNA"/>
</dbReference>
<feature type="domain" description="Thioredoxin" evidence="5">
    <location>
        <begin position="21"/>
        <end position="171"/>
    </location>
</feature>
<evidence type="ECO:0000313" key="6">
    <source>
        <dbReference type="EMBL" id="EFK34267.1"/>
    </source>
</evidence>
<evidence type="ECO:0000256" key="2">
    <source>
        <dbReference type="ARBA" id="ARBA00022748"/>
    </source>
</evidence>
<protein>
    <submittedName>
        <fullName evidence="6">Redoxin family protein</fullName>
    </submittedName>
</protein>
<dbReference type="PROSITE" id="PS51352">
    <property type="entry name" value="THIOREDOXIN_2"/>
    <property type="match status" value="1"/>
</dbReference>
<keyword evidence="7" id="KW-1185">Reference proteome</keyword>
<dbReference type="PANTHER" id="PTHR42852:SF13">
    <property type="entry name" value="PROTEIN DIPZ"/>
    <property type="match status" value="1"/>
</dbReference>
<gene>
    <name evidence="6" type="ORF">HMPREF0204_13336</name>
</gene>
<comment type="caution">
    <text evidence="6">The sequence shown here is derived from an EMBL/GenBank/DDBJ whole genome shotgun (WGS) entry which is preliminary data.</text>
</comment>
<evidence type="ECO:0000313" key="7">
    <source>
        <dbReference type="Proteomes" id="UP000002969"/>
    </source>
</evidence>
<comment type="subcellular location">
    <subcellularLocation>
        <location evidence="1">Cell envelope</location>
    </subcellularLocation>
</comment>
<keyword evidence="3" id="KW-0676">Redox-active center</keyword>
<proteinExistence type="predicted"/>
<evidence type="ECO:0000256" key="1">
    <source>
        <dbReference type="ARBA" id="ARBA00004196"/>
    </source>
</evidence>
<dbReference type="InterPro" id="IPR017937">
    <property type="entry name" value="Thioredoxin_CS"/>
</dbReference>
<dbReference type="RefSeq" id="WP_002978789.1">
    <property type="nucleotide sequence ID" value="NZ_GL379781.1"/>
</dbReference>
<dbReference type="Pfam" id="PF08534">
    <property type="entry name" value="Redoxin"/>
    <property type="match status" value="1"/>
</dbReference>
<keyword evidence="4" id="KW-1133">Transmembrane helix</keyword>
<dbReference type="PANTHER" id="PTHR42852">
    <property type="entry name" value="THIOL:DISULFIDE INTERCHANGE PROTEIN DSBE"/>
    <property type="match status" value="1"/>
</dbReference>
<evidence type="ECO:0000256" key="3">
    <source>
        <dbReference type="ARBA" id="ARBA00023284"/>
    </source>
</evidence>
<dbReference type="CDD" id="cd02966">
    <property type="entry name" value="TlpA_like_family"/>
    <property type="match status" value="1"/>
</dbReference>
<name>A0ABN0AMJ0_CHRGE</name>
<keyword evidence="4" id="KW-0472">Membrane</keyword>
<evidence type="ECO:0000259" key="5">
    <source>
        <dbReference type="PROSITE" id="PS51352"/>
    </source>
</evidence>
<accession>A0ABN0AMJ0</accession>
<dbReference type="PROSITE" id="PS00194">
    <property type="entry name" value="THIOREDOXIN_1"/>
    <property type="match status" value="1"/>
</dbReference>
<dbReference type="InterPro" id="IPR036249">
    <property type="entry name" value="Thioredoxin-like_sf"/>
</dbReference>
<dbReference type="InterPro" id="IPR050553">
    <property type="entry name" value="Thioredoxin_ResA/DsbE_sf"/>
</dbReference>
<dbReference type="SUPFAM" id="SSF52833">
    <property type="entry name" value="Thioredoxin-like"/>
    <property type="match status" value="1"/>
</dbReference>
<dbReference type="InterPro" id="IPR013766">
    <property type="entry name" value="Thioredoxin_domain"/>
</dbReference>
<reference evidence="6" key="1">
    <citation type="submission" date="2010-06" db="EMBL/GenBank/DDBJ databases">
        <authorList>
            <person name="Muzny D."/>
            <person name="Qin X."/>
            <person name="Buhay C."/>
            <person name="Dugan-Rocha S."/>
            <person name="Ding Y."/>
            <person name="Chen G."/>
            <person name="Hawes A."/>
            <person name="Holder M."/>
            <person name="Jhangiani S."/>
            <person name="Johnson A."/>
            <person name="Khan Z."/>
            <person name="Li Z."/>
            <person name="Liu W."/>
            <person name="Liu X."/>
            <person name="Perez L."/>
            <person name="Shen H."/>
            <person name="Wang Q."/>
            <person name="Watt J."/>
            <person name="Xi L."/>
            <person name="Xin Y."/>
            <person name="Zhou J."/>
            <person name="Deng J."/>
            <person name="Jiang H."/>
            <person name="Liu Y."/>
            <person name="Qu J."/>
            <person name="Song X.-Z."/>
            <person name="Zhang L."/>
            <person name="Villasana D."/>
            <person name="Johnson A."/>
            <person name="Liu J."/>
            <person name="Liyanage D."/>
            <person name="Lorensuhewa L."/>
            <person name="Robinson T."/>
            <person name="Song A."/>
            <person name="Song B.-B."/>
            <person name="Dinh H."/>
            <person name="Thornton R."/>
            <person name="Coyle M."/>
            <person name="Francisco L."/>
            <person name="Jackson L."/>
            <person name="Javaid M."/>
            <person name="Korchina V."/>
            <person name="Kovar C."/>
            <person name="Mata R."/>
            <person name="Mathew T."/>
            <person name="Ngo R."/>
            <person name="Nguyen L."/>
            <person name="Nguyen N."/>
            <person name="Okwuonu G."/>
            <person name="Ongeri F."/>
            <person name="Pham C."/>
            <person name="Simmons D."/>
            <person name="Wilczek-Boney K."/>
            <person name="Hale W."/>
            <person name="Jakkamsetti A."/>
            <person name="Pham P."/>
            <person name="Ruth R."/>
            <person name="San Lucas F."/>
            <person name="Warren J."/>
            <person name="Zhang J."/>
            <person name="Zhao Z."/>
            <person name="Zhou C."/>
            <person name="Zhu D."/>
            <person name="Lee S."/>
            <person name="Bess C."/>
            <person name="Blankenburg K."/>
            <person name="Forbes L."/>
            <person name="Fu Q."/>
            <person name="Gubbala S."/>
            <person name="Hirani K."/>
            <person name="Jayaseelan J.C."/>
            <person name="Lara F."/>
            <person name="Munidasa M."/>
            <person name="Palculict T."/>
            <person name="Patil S."/>
            <person name="Pu L.-L."/>
            <person name="Saada N."/>
            <person name="Tang L."/>
            <person name="Weissenberger G."/>
            <person name="Zhu Y."/>
            <person name="Hemphill L."/>
            <person name="Shang Y."/>
            <person name="Youmans B."/>
            <person name="Ayvaz T."/>
            <person name="Ross M."/>
            <person name="Santibanez J."/>
            <person name="Aqrawi P."/>
            <person name="Gross S."/>
            <person name="Joshi V."/>
            <person name="Fowler G."/>
            <person name="Nazareth L."/>
            <person name="Reid J."/>
            <person name="Worley K."/>
            <person name="Petrosino J."/>
            <person name="Highlander S."/>
            <person name="Gibbs R."/>
        </authorList>
    </citation>
    <scope>NUCLEOTIDE SEQUENCE [LARGE SCALE GENOMIC DNA]</scope>
    <source>
        <strain evidence="6">ATCC 35910</strain>
    </source>
</reference>
<dbReference type="GeneID" id="93021708"/>
<dbReference type="Gene3D" id="3.40.30.10">
    <property type="entry name" value="Glutaredoxin"/>
    <property type="match status" value="1"/>
</dbReference>
<keyword evidence="4" id="KW-0812">Transmembrane</keyword>
<dbReference type="InterPro" id="IPR013740">
    <property type="entry name" value="Redoxin"/>
</dbReference>
<evidence type="ECO:0000256" key="4">
    <source>
        <dbReference type="SAM" id="Phobius"/>
    </source>
</evidence>
<feature type="transmembrane region" description="Helical" evidence="4">
    <location>
        <begin position="5"/>
        <end position="23"/>
    </location>
</feature>
<keyword evidence="2" id="KW-0201">Cytochrome c-type biogenesis</keyword>
<organism evidence="6 7">
    <name type="scientific">Chryseobacterium gleum ATCC 35910</name>
    <dbReference type="NCBI Taxonomy" id="525257"/>
    <lineage>
        <taxon>Bacteria</taxon>
        <taxon>Pseudomonadati</taxon>
        <taxon>Bacteroidota</taxon>
        <taxon>Flavobacteriia</taxon>
        <taxon>Flavobacteriales</taxon>
        <taxon>Weeksellaceae</taxon>
        <taxon>Chryseobacterium group</taxon>
        <taxon>Chryseobacterium</taxon>
    </lineage>
</organism>